<keyword evidence="8" id="KW-0496">Mitochondrion</keyword>
<dbReference type="OrthoDB" id="44467at2759"/>
<keyword evidence="6" id="KW-0999">Mitochondrion inner membrane</keyword>
<evidence type="ECO:0000256" key="6">
    <source>
        <dbReference type="ARBA" id="ARBA00022792"/>
    </source>
</evidence>
<evidence type="ECO:0000256" key="10">
    <source>
        <dbReference type="PROSITE-ProRule" id="PRU00282"/>
    </source>
</evidence>
<dbReference type="GO" id="GO:0071913">
    <property type="term" value="F:citrate secondary active transmembrane transporter activity"/>
    <property type="evidence" value="ECO:0007669"/>
    <property type="project" value="TreeGrafter"/>
</dbReference>
<accession>A0A370TAN1</accession>
<evidence type="ECO:0000256" key="1">
    <source>
        <dbReference type="ARBA" id="ARBA00004225"/>
    </source>
</evidence>
<comment type="subcellular location">
    <subcellularLocation>
        <location evidence="1">Mitochondrion membrane</location>
        <topology evidence="1">Multi-pass membrane protein</topology>
    </subcellularLocation>
</comment>
<comment type="caution">
    <text evidence="12">The sequence shown here is derived from an EMBL/GenBank/DDBJ whole genome shotgun (WGS) entry which is preliminary data.</text>
</comment>
<feature type="repeat" description="Solcar" evidence="10">
    <location>
        <begin position="108"/>
        <end position="193"/>
    </location>
</feature>
<reference evidence="12 13" key="1">
    <citation type="journal article" date="2018" name="IMA Fungus">
        <title>IMA Genome-F 9: Draft genome sequence of Annulohypoxylon stygium, Aspergillus mulundensis, Berkeleyomyces basicola (syn. Thielaviopsis basicola), Ceratocystis smalleyi, two Cercospora beticola strains, Coleophoma cylindrospora, Fusarium fracticaudum, Phialophora cf. hyalina, and Morchella septimelata.</title>
        <authorList>
            <person name="Wingfield B.D."/>
            <person name="Bills G.F."/>
            <person name="Dong Y."/>
            <person name="Huang W."/>
            <person name="Nel W.J."/>
            <person name="Swalarsk-Parry B.S."/>
            <person name="Vaghefi N."/>
            <person name="Wilken P.M."/>
            <person name="An Z."/>
            <person name="de Beer Z.W."/>
            <person name="De Vos L."/>
            <person name="Chen L."/>
            <person name="Duong T.A."/>
            <person name="Gao Y."/>
            <person name="Hammerbacher A."/>
            <person name="Kikkert J.R."/>
            <person name="Li Y."/>
            <person name="Li H."/>
            <person name="Li K."/>
            <person name="Li Q."/>
            <person name="Liu X."/>
            <person name="Ma X."/>
            <person name="Naidoo K."/>
            <person name="Pethybridge S.J."/>
            <person name="Sun J."/>
            <person name="Steenkamp E.T."/>
            <person name="van der Nest M.A."/>
            <person name="van Wyk S."/>
            <person name="Wingfield M.J."/>
            <person name="Xiong C."/>
            <person name="Yue Q."/>
            <person name="Zhang X."/>
        </authorList>
    </citation>
    <scope>NUCLEOTIDE SEQUENCE [LARGE SCALE GENOMIC DNA]</scope>
    <source>
        <strain evidence="12 13">BP 5553</strain>
    </source>
</reference>
<evidence type="ECO:0000256" key="3">
    <source>
        <dbReference type="ARBA" id="ARBA00022448"/>
    </source>
</evidence>
<dbReference type="EMBL" id="NPIC01000013">
    <property type="protein sequence ID" value="RDL30995.1"/>
    <property type="molecule type" value="Genomic_DNA"/>
</dbReference>
<dbReference type="Gene3D" id="1.50.40.10">
    <property type="entry name" value="Mitochondrial carrier domain"/>
    <property type="match status" value="1"/>
</dbReference>
<evidence type="ECO:0000256" key="5">
    <source>
        <dbReference type="ARBA" id="ARBA00022737"/>
    </source>
</evidence>
<organism evidence="12 13">
    <name type="scientific">Venustampulla echinocandica</name>
    <dbReference type="NCBI Taxonomy" id="2656787"/>
    <lineage>
        <taxon>Eukaryota</taxon>
        <taxon>Fungi</taxon>
        <taxon>Dikarya</taxon>
        <taxon>Ascomycota</taxon>
        <taxon>Pezizomycotina</taxon>
        <taxon>Leotiomycetes</taxon>
        <taxon>Helotiales</taxon>
        <taxon>Pleuroascaceae</taxon>
        <taxon>Venustampulla</taxon>
    </lineage>
</organism>
<dbReference type="AlphaFoldDB" id="A0A370TAN1"/>
<dbReference type="PANTHER" id="PTHR45788">
    <property type="entry name" value="SUCCINATE/FUMARATE MITOCHONDRIAL TRANSPORTER-RELATED"/>
    <property type="match status" value="1"/>
</dbReference>
<name>A0A370TAN1_9HELO</name>
<evidence type="ECO:0000256" key="2">
    <source>
        <dbReference type="ARBA" id="ARBA00006375"/>
    </source>
</evidence>
<dbReference type="PANTHER" id="PTHR45788:SF3">
    <property type="entry name" value="TRICARBOXYLATE TRANSPORT PROTEIN"/>
    <property type="match status" value="1"/>
</dbReference>
<keyword evidence="9 10" id="KW-0472">Membrane</keyword>
<dbReference type="SUPFAM" id="SSF103506">
    <property type="entry name" value="Mitochondrial carrier"/>
    <property type="match status" value="1"/>
</dbReference>
<dbReference type="Pfam" id="PF00153">
    <property type="entry name" value="Mito_carr"/>
    <property type="match status" value="3"/>
</dbReference>
<feature type="repeat" description="Solcar" evidence="10">
    <location>
        <begin position="14"/>
        <end position="97"/>
    </location>
</feature>
<evidence type="ECO:0000256" key="9">
    <source>
        <dbReference type="ARBA" id="ARBA00023136"/>
    </source>
</evidence>
<keyword evidence="4 10" id="KW-0812">Transmembrane</keyword>
<dbReference type="Proteomes" id="UP000254866">
    <property type="component" value="Unassembled WGS sequence"/>
</dbReference>
<keyword evidence="13" id="KW-1185">Reference proteome</keyword>
<keyword evidence="5" id="KW-0677">Repeat</keyword>
<dbReference type="RefSeq" id="XP_031865244.1">
    <property type="nucleotide sequence ID" value="XM_032018407.1"/>
</dbReference>
<comment type="similarity">
    <text evidence="2 11">Belongs to the mitochondrial carrier (TC 2.A.29) family.</text>
</comment>
<evidence type="ECO:0000256" key="4">
    <source>
        <dbReference type="ARBA" id="ARBA00022692"/>
    </source>
</evidence>
<evidence type="ECO:0000313" key="12">
    <source>
        <dbReference type="EMBL" id="RDL30995.1"/>
    </source>
</evidence>
<dbReference type="GeneID" id="43602633"/>
<dbReference type="GO" id="GO:0006843">
    <property type="term" value="P:mitochondrial citrate transmembrane transport"/>
    <property type="evidence" value="ECO:0007669"/>
    <property type="project" value="TreeGrafter"/>
</dbReference>
<dbReference type="InterPro" id="IPR049563">
    <property type="entry name" value="TXTP-like"/>
</dbReference>
<dbReference type="GO" id="GO:0031966">
    <property type="term" value="C:mitochondrial membrane"/>
    <property type="evidence" value="ECO:0007669"/>
    <property type="project" value="UniProtKB-SubCell"/>
</dbReference>
<keyword evidence="3 11" id="KW-0813">Transport</keyword>
<dbReference type="STRING" id="2656787.A0A370TAN1"/>
<gene>
    <name evidence="12" type="ORF">BP5553_09784</name>
</gene>
<proteinExistence type="inferred from homology"/>
<evidence type="ECO:0000256" key="7">
    <source>
        <dbReference type="ARBA" id="ARBA00022989"/>
    </source>
</evidence>
<dbReference type="PROSITE" id="PS50920">
    <property type="entry name" value="SOLCAR"/>
    <property type="match status" value="2"/>
</dbReference>
<evidence type="ECO:0000313" key="13">
    <source>
        <dbReference type="Proteomes" id="UP000254866"/>
    </source>
</evidence>
<protein>
    <submittedName>
        <fullName evidence="12">Tricarboxylate transport protein</fullName>
    </submittedName>
</protein>
<evidence type="ECO:0000256" key="11">
    <source>
        <dbReference type="RuleBase" id="RU000488"/>
    </source>
</evidence>
<dbReference type="InterPro" id="IPR018108">
    <property type="entry name" value="MCP_transmembrane"/>
</dbReference>
<sequence>MAVRQDSSTTAAPAEINQKKVPGYVVHPAFGTYPFEFAKTSVQLQGNDGSRNPIKVILNVTRSHGILAVYSGCGSLVIGCVGKAAVRFLTFDTTKAQLRNSSGELSFGRGILTGMAAGVAESLLAVTPTERIKTAIIDDAKHARRFRSSLHAVQVLLRERGVADMYRGCLATTMKQSATSAVRMGTYNILKQWSQTAGVASNAVTTFAMGGAAGVVTVYATQPFDTIKTRSQGIAGASIGEALKGVIQDSGGL</sequence>
<evidence type="ECO:0000256" key="8">
    <source>
        <dbReference type="ARBA" id="ARBA00023128"/>
    </source>
</evidence>
<dbReference type="InterPro" id="IPR023395">
    <property type="entry name" value="MCP_dom_sf"/>
</dbReference>
<keyword evidence="7" id="KW-1133">Transmembrane helix</keyword>